<dbReference type="GeneID" id="99625319"/>
<reference evidence="3" key="1">
    <citation type="submission" date="2022-09" db="EMBL/GenBank/DDBJ databases">
        <title>Taxonomy of Curtobacterium flaccumfaciens.</title>
        <authorList>
            <person name="Osdaghi E."/>
            <person name="Taghavi S.M."/>
            <person name="Hamidizade M."/>
            <person name="Abachi H."/>
            <person name="Fazliarab A."/>
            <person name="Baeyen S."/>
            <person name="Portier P."/>
            <person name="Van Vaerenbergh J."/>
            <person name="Jacques M.-A."/>
        </authorList>
    </citation>
    <scope>NUCLEOTIDE SEQUENCE</scope>
    <source>
        <strain evidence="3">AGQB46</strain>
        <plasmid evidence="3">unnamed</plasmid>
    </source>
</reference>
<dbReference type="RefSeq" id="WP_259581496.1">
    <property type="nucleotide sequence ID" value="NZ_CP104936.1"/>
</dbReference>
<geneLocation type="plasmid" evidence="3 4">
    <name>unnamed</name>
</geneLocation>
<feature type="domain" description="TrwC relaxase" evidence="2">
    <location>
        <begin position="9"/>
        <end position="404"/>
    </location>
</feature>
<dbReference type="InterPro" id="IPR027417">
    <property type="entry name" value="P-loop_NTPase"/>
</dbReference>
<dbReference type="CDD" id="cd18809">
    <property type="entry name" value="SF1_C_RecD"/>
    <property type="match status" value="1"/>
</dbReference>
<accession>A0A9Q9PBI9</accession>
<dbReference type="KEGG" id="cpoi:OE229_17545"/>
<feature type="region of interest" description="Disordered" evidence="1">
    <location>
        <begin position="1231"/>
        <end position="1436"/>
    </location>
</feature>
<proteinExistence type="predicted"/>
<dbReference type="SUPFAM" id="SSF55464">
    <property type="entry name" value="Origin of replication-binding domain, RBD-like"/>
    <property type="match status" value="1"/>
</dbReference>
<protein>
    <submittedName>
        <fullName evidence="3">Relaxase domain-containing protein</fullName>
    </submittedName>
</protein>
<evidence type="ECO:0000313" key="3">
    <source>
        <dbReference type="EMBL" id="UYC82739.1"/>
    </source>
</evidence>
<dbReference type="Gene3D" id="2.30.30.940">
    <property type="match status" value="1"/>
</dbReference>
<gene>
    <name evidence="3" type="ORF">OE229_17545</name>
</gene>
<evidence type="ECO:0000313" key="4">
    <source>
        <dbReference type="Proteomes" id="UP001062223"/>
    </source>
</evidence>
<dbReference type="NCBIfam" id="NF041492">
    <property type="entry name" value="MobF"/>
    <property type="match status" value="1"/>
</dbReference>
<organism evidence="3 4">
    <name type="scientific">Curtobacterium poinsettiae</name>
    <dbReference type="NCBI Taxonomy" id="159612"/>
    <lineage>
        <taxon>Bacteria</taxon>
        <taxon>Bacillati</taxon>
        <taxon>Actinomycetota</taxon>
        <taxon>Actinomycetes</taxon>
        <taxon>Micrococcales</taxon>
        <taxon>Microbacteriaceae</taxon>
        <taxon>Curtobacterium</taxon>
    </lineage>
</organism>
<dbReference type="InterPro" id="IPR014862">
    <property type="entry name" value="TrwC"/>
</dbReference>
<dbReference type="Proteomes" id="UP001062223">
    <property type="component" value="Plasmid unnamed"/>
</dbReference>
<name>A0A9Q9PBI9_9MICO</name>
<keyword evidence="3" id="KW-0614">Plasmid</keyword>
<dbReference type="Pfam" id="PF08751">
    <property type="entry name" value="TrwC"/>
    <property type="match status" value="1"/>
</dbReference>
<dbReference type="Pfam" id="PF13604">
    <property type="entry name" value="AAA_30"/>
    <property type="match status" value="1"/>
</dbReference>
<evidence type="ECO:0000259" key="2">
    <source>
        <dbReference type="Pfam" id="PF08751"/>
    </source>
</evidence>
<feature type="compositionally biased region" description="Basic and acidic residues" evidence="1">
    <location>
        <begin position="1404"/>
        <end position="1436"/>
    </location>
</feature>
<evidence type="ECO:0000256" key="1">
    <source>
        <dbReference type="SAM" id="MobiDB-lite"/>
    </source>
</evidence>
<dbReference type="EMBL" id="CP106880">
    <property type="protein sequence ID" value="UYC82739.1"/>
    <property type="molecule type" value="Genomic_DNA"/>
</dbReference>
<sequence length="1436" mass="157954">MMTMHVLSAGDGYTYYTSEVATGDARRDHDRELGDYYTAEGNPPGRWMGGGAELLGVSGTVSEEQMKALFGEGLHPDADRIIADAIAEGKTGKQAQEAAKLGRSYYAYKADENSLQGRIQAGYDAFERVNGYEPNTEERRLIRSREGAQAFREAKGREASDKEELGKFITAASRPTQQAVAGFDLVCSPPKSVSVLWALGDENTRKAIEAAQDTAVRDTIAYLEQHALATRAGTNGVAQLEVQGGITATVFRHFDSRNGDPQLHDHMVIANKAKGSDGKWRTVDSKLMHREIVAGSEFYNATVVSEVCERLGVTSVAREPSPGKRSVMEITGVNPDEIDMFSSRSQQIRQSTDRLVAEYRRDHGRAPDDTTRIKLAQQATLESRPQKDHVRSPQAIREAAQARVDPARVASIVADAQAIAKQASAVERAPIDVQDATRRVLREVEERNAVWGANVVRSQARHWVSERVRDRAIAEPLVERIVAEALRESVSLTPPSPHAGFQPLTRGAAGDTHLEHKGRTLYTSRAILAAEDGLLDAARTRTMRPIDVDVFERVAAAHDGPLDAGQRDLARAFATSDMELVAGIGPAGAGKTTALRLAADALDAGGVRMIGLAPSAPAASVLSDAVGIDATTIHGFLVAHQQDEVSEKYALHPGDVIVVDEAGMAGTRRLRDVLELAQEHGAHVRLIGDDRQLSAVEAGGALRLIDREVGSVRLEHVHRFRDAAEADASLRLRDPLRPGDPFAWYQEHGHIVGGSAEKMTDLVFRDWQHDTTAGVDSLMLAPTADTVAELNARAQAFRMTGGDVDTTRSVDLRDGLSAHVGDLVATRRNESTLRIQNGRDRVKNGDLWHVTAVGDDGSLTVAHKQHGAPVVLPAGYVAQHVELGYARTISRSQGLTTERTHVLGTAGMSREDAYTALSRGKDRNELYLVLEDAETVPDALEQIAARSERLLSAHETIRVEQDRVDDVVTLIDEHAYVAERADELRAGAIVERALGRELATSLEGQESWGALAASLRHAEDYGHDPIKTLRDAYGQRELATADDVPAVLHWRIEKALEGIDQPIVRVVDRPAVDGVPAWIADGRRHQDELIPAEWRDHLAERHHYIGARLKERGAALALEQPAWTQDLGRLPSEPWRMFDWHRTAAEVDVLRTKYRIDPSEPQAVPEKLRGNPVADHLQERVTALHKAAALSTAPEVEPSTREHYQQHAQEIAGTARQAILDRAQTQIQEATTAARRITSEGSIMSDPIDDTLDHVGRHAGRAGQTVANELGRTLQRANDERRRQQQDAQRKAEREAEYAARDAQRKADRDREQAQKQTDRDRQQADRAAARHTGDPTNMPKWERDATNLPPTAADGVTPAWERDATNQPPEQYTRHADGTAAPASAAREQDAPTQQQPSPAAEQQHREQQMREQQHREREQQRIRDLERGGDERER</sequence>
<feature type="compositionally biased region" description="Basic and acidic residues" evidence="1">
    <location>
        <begin position="1277"/>
        <end position="1334"/>
    </location>
</feature>
<dbReference type="CDD" id="cd17933">
    <property type="entry name" value="DEXSc_RecD-like"/>
    <property type="match status" value="1"/>
</dbReference>
<dbReference type="SUPFAM" id="SSF52540">
    <property type="entry name" value="P-loop containing nucleoside triphosphate hydrolases"/>
    <property type="match status" value="2"/>
</dbReference>
<dbReference type="Gene3D" id="3.40.50.300">
    <property type="entry name" value="P-loop containing nucleotide triphosphate hydrolases"/>
    <property type="match status" value="2"/>
</dbReference>